<feature type="transmembrane region" description="Helical" evidence="9">
    <location>
        <begin position="110"/>
        <end position="131"/>
    </location>
</feature>
<evidence type="ECO:0000256" key="6">
    <source>
        <dbReference type="ARBA" id="ARBA00022989"/>
    </source>
</evidence>
<feature type="transmembrane region" description="Helical" evidence="9">
    <location>
        <begin position="431"/>
        <end position="453"/>
    </location>
</feature>
<evidence type="ECO:0000256" key="8">
    <source>
        <dbReference type="ARBA" id="ARBA00038435"/>
    </source>
</evidence>
<gene>
    <name evidence="11" type="primary">nhaC</name>
    <name evidence="11" type="ORF">ACFFHF_18005</name>
</gene>
<comment type="caution">
    <text evidence="11">The sequence shown here is derived from an EMBL/GenBank/DDBJ whole genome shotgun (WGS) entry which is preliminary data.</text>
</comment>
<name>A0ABV6KUU3_9BACI</name>
<reference evidence="11 12" key="1">
    <citation type="submission" date="2024-09" db="EMBL/GenBank/DDBJ databases">
        <authorList>
            <person name="Sun Q."/>
            <person name="Mori K."/>
        </authorList>
    </citation>
    <scope>NUCLEOTIDE SEQUENCE [LARGE SCALE GENOMIC DNA]</scope>
    <source>
        <strain evidence="11 12">CGMCC 1.9126</strain>
    </source>
</reference>
<evidence type="ECO:0000256" key="2">
    <source>
        <dbReference type="ARBA" id="ARBA00022448"/>
    </source>
</evidence>
<proteinExistence type="inferred from homology"/>
<keyword evidence="2" id="KW-0813">Transport</keyword>
<feature type="transmembrane region" description="Helical" evidence="9">
    <location>
        <begin position="138"/>
        <end position="164"/>
    </location>
</feature>
<evidence type="ECO:0000259" key="10">
    <source>
        <dbReference type="Pfam" id="PF03553"/>
    </source>
</evidence>
<feature type="transmembrane region" description="Helical" evidence="9">
    <location>
        <begin position="353"/>
        <end position="378"/>
    </location>
</feature>
<keyword evidence="7 9" id="KW-0472">Membrane</keyword>
<keyword evidence="12" id="KW-1185">Reference proteome</keyword>
<evidence type="ECO:0000313" key="11">
    <source>
        <dbReference type="EMBL" id="MFC0477101.1"/>
    </source>
</evidence>
<dbReference type="InterPro" id="IPR052180">
    <property type="entry name" value="NhaC_Na-H+_Antiporter"/>
</dbReference>
<dbReference type="PANTHER" id="PTHR33451:SF6">
    <property type="entry name" value="NA(+)_H(+) ANTIPORTER NHAC"/>
    <property type="match status" value="1"/>
</dbReference>
<evidence type="ECO:0000256" key="5">
    <source>
        <dbReference type="ARBA" id="ARBA00022692"/>
    </source>
</evidence>
<comment type="subcellular location">
    <subcellularLocation>
        <location evidence="1">Cell membrane</location>
        <topology evidence="1">Multi-pass membrane protein</topology>
    </subcellularLocation>
</comment>
<evidence type="ECO:0000256" key="1">
    <source>
        <dbReference type="ARBA" id="ARBA00004651"/>
    </source>
</evidence>
<dbReference type="NCBIfam" id="TIGR00931">
    <property type="entry name" value="antiport_nhaC"/>
    <property type="match status" value="1"/>
</dbReference>
<sequence>MNQDSVLTIKPMEAFIISLIVIGGISYSLIFAGAVPHIPIVLAIMGLFLYGIYKKVSVIELEEAIISGAKSGAGAVFIFLFIGMLISSWMESGTIPTFIYLALEVVSDKWFYAIVFAVTAIIGMSIGSSLTTAATIGVAFMSVSTALGLSDAITAGAVISGAFFGDKMSPLSDTTILASSTVHVDLFDHIRNMAWTTVPAFVISFLLFVLLSPAESAANFADLELLKASLKDHDLVHWYSLFPFIVLALLAIKKVPAIITLASGIATSIFVTIFVQKEVHLQGLMNTLFAGYSSKTGVEEIDSLLSRGGMESMMFSVSLILLALAMGGLFFKLGILPALLAGISGMLNKVWSLVVWTAGTAISINFLVGEQYLSILLTGSSFKDRYKKMGLHGKNLSRILEDAGTVVNPLVPWSVCGVFLTGVLGVETLSYLPFTFFCLLSPIITMIFGITGFKLSKLEE</sequence>
<dbReference type="Proteomes" id="UP001589738">
    <property type="component" value="Unassembled WGS sequence"/>
</dbReference>
<evidence type="ECO:0000256" key="3">
    <source>
        <dbReference type="ARBA" id="ARBA00022449"/>
    </source>
</evidence>
<evidence type="ECO:0000256" key="9">
    <source>
        <dbReference type="SAM" id="Phobius"/>
    </source>
</evidence>
<feature type="transmembrane region" description="Helical" evidence="9">
    <location>
        <begin position="36"/>
        <end position="53"/>
    </location>
</feature>
<dbReference type="RefSeq" id="WP_377058744.1">
    <property type="nucleotide sequence ID" value="NZ_JBHLUU010000117.1"/>
</dbReference>
<feature type="transmembrane region" description="Helical" evidence="9">
    <location>
        <begin position="313"/>
        <end position="333"/>
    </location>
</feature>
<feature type="transmembrane region" description="Helical" evidence="9">
    <location>
        <begin position="235"/>
        <end position="252"/>
    </location>
</feature>
<keyword evidence="4" id="KW-1003">Cell membrane</keyword>
<dbReference type="Pfam" id="PF03553">
    <property type="entry name" value="Na_H_antiporter"/>
    <property type="match status" value="1"/>
</dbReference>
<organism evidence="11 12">
    <name type="scientific">Robertmurraya beringensis</name>
    <dbReference type="NCBI Taxonomy" id="641660"/>
    <lineage>
        <taxon>Bacteria</taxon>
        <taxon>Bacillati</taxon>
        <taxon>Bacillota</taxon>
        <taxon>Bacilli</taxon>
        <taxon>Bacillales</taxon>
        <taxon>Bacillaceae</taxon>
        <taxon>Robertmurraya</taxon>
    </lineage>
</organism>
<keyword evidence="5 9" id="KW-0812">Transmembrane</keyword>
<feature type="transmembrane region" description="Helical" evidence="9">
    <location>
        <begin position="258"/>
        <end position="275"/>
    </location>
</feature>
<dbReference type="InterPro" id="IPR018461">
    <property type="entry name" value="Na/H_Antiport_NhaC-like_C"/>
</dbReference>
<accession>A0ABV6KUU3</accession>
<keyword evidence="3" id="KW-0050">Antiport</keyword>
<keyword evidence="6 9" id="KW-1133">Transmembrane helix</keyword>
<protein>
    <submittedName>
        <fullName evidence="11">Na+/H+ antiporter NhaC</fullName>
    </submittedName>
</protein>
<evidence type="ECO:0000313" key="12">
    <source>
        <dbReference type="Proteomes" id="UP001589738"/>
    </source>
</evidence>
<feature type="transmembrane region" description="Helical" evidence="9">
    <location>
        <begin position="399"/>
        <end position="425"/>
    </location>
</feature>
<evidence type="ECO:0000256" key="7">
    <source>
        <dbReference type="ARBA" id="ARBA00023136"/>
    </source>
</evidence>
<feature type="transmembrane region" description="Helical" evidence="9">
    <location>
        <begin position="12"/>
        <end position="30"/>
    </location>
</feature>
<comment type="similarity">
    <text evidence="8">Belongs to the NhaC Na(+)/H(+) (TC 2.A.35) antiporter family.</text>
</comment>
<evidence type="ECO:0000256" key="4">
    <source>
        <dbReference type="ARBA" id="ARBA00022475"/>
    </source>
</evidence>
<feature type="domain" description="Na+/H+ antiporter NhaC-like C-terminal" evidence="10">
    <location>
        <begin position="161"/>
        <end position="453"/>
    </location>
</feature>
<dbReference type="EMBL" id="JBHLUU010000117">
    <property type="protein sequence ID" value="MFC0477101.1"/>
    <property type="molecule type" value="Genomic_DNA"/>
</dbReference>
<feature type="transmembrane region" description="Helical" evidence="9">
    <location>
        <begin position="193"/>
        <end position="214"/>
    </location>
</feature>
<feature type="transmembrane region" description="Helical" evidence="9">
    <location>
        <begin position="73"/>
        <end position="90"/>
    </location>
</feature>
<dbReference type="PANTHER" id="PTHR33451">
    <property type="entry name" value="MALATE-2H(+)/NA(+)-LACTATE ANTIPORTER"/>
    <property type="match status" value="1"/>
</dbReference>
<dbReference type="InterPro" id="IPR004770">
    <property type="entry name" value="Na/H_antiport_NhaC"/>
</dbReference>